<evidence type="ECO:0000313" key="8">
    <source>
        <dbReference type="EMBL" id="MPM34764.1"/>
    </source>
</evidence>
<dbReference type="Gene3D" id="2.120.10.90">
    <property type="entry name" value="DNA gyrase/topoisomerase IV, subunit A, C-terminal"/>
    <property type="match status" value="1"/>
</dbReference>
<evidence type="ECO:0000256" key="3">
    <source>
        <dbReference type="ARBA" id="ARBA00023029"/>
    </source>
</evidence>
<dbReference type="InterPro" id="IPR006691">
    <property type="entry name" value="GyrA/parC_rep"/>
</dbReference>
<organism evidence="8">
    <name type="scientific">bioreactor metagenome</name>
    <dbReference type="NCBI Taxonomy" id="1076179"/>
    <lineage>
        <taxon>unclassified sequences</taxon>
        <taxon>metagenomes</taxon>
        <taxon>ecological metagenomes</taxon>
    </lineage>
</organism>
<dbReference type="GO" id="GO:0005524">
    <property type="term" value="F:ATP binding"/>
    <property type="evidence" value="ECO:0007669"/>
    <property type="project" value="InterPro"/>
</dbReference>
<dbReference type="InterPro" id="IPR002205">
    <property type="entry name" value="Topo_IIA_dom_A"/>
</dbReference>
<dbReference type="AlphaFoldDB" id="A0A644ZA58"/>
<protein>
    <recommendedName>
        <fullName evidence="2">DNA topoisomerase (ATP-hydrolyzing)</fullName>
        <ecNumber evidence="2">5.6.2.2</ecNumber>
    </recommendedName>
</protein>
<keyword evidence="3" id="KW-0799">Topoisomerase</keyword>
<dbReference type="Gene3D" id="3.30.1360.40">
    <property type="match status" value="1"/>
</dbReference>
<dbReference type="Gene3D" id="1.10.268.10">
    <property type="entry name" value="Topoisomerase, domain 3"/>
    <property type="match status" value="1"/>
</dbReference>
<keyword evidence="4" id="KW-0238">DNA-binding</keyword>
<dbReference type="InterPro" id="IPR050220">
    <property type="entry name" value="Type_II_DNA_Topoisomerases"/>
</dbReference>
<comment type="similarity">
    <text evidence="1">Belongs to the type II topoisomerase GyrA/ParC subunit family.</text>
</comment>
<gene>
    <name evidence="8" type="primary">gyrA_41</name>
    <name evidence="8" type="ORF">SDC9_81351</name>
</gene>
<dbReference type="Gene3D" id="3.90.199.10">
    <property type="entry name" value="Topoisomerase II, domain 5"/>
    <property type="match status" value="1"/>
</dbReference>
<dbReference type="PANTHER" id="PTHR43493">
    <property type="entry name" value="DNA GYRASE/TOPOISOMERASE SUBUNIT A"/>
    <property type="match status" value="1"/>
</dbReference>
<dbReference type="InterPro" id="IPR013757">
    <property type="entry name" value="Topo_IIA_A_a_sf"/>
</dbReference>
<dbReference type="GO" id="GO:0003677">
    <property type="term" value="F:DNA binding"/>
    <property type="evidence" value="ECO:0007669"/>
    <property type="project" value="UniProtKB-KW"/>
</dbReference>
<dbReference type="InterPro" id="IPR013760">
    <property type="entry name" value="Topo_IIA-like_dom_sf"/>
</dbReference>
<feature type="domain" description="Topo IIA-type catalytic" evidence="7">
    <location>
        <begin position="40"/>
        <end position="500"/>
    </location>
</feature>
<dbReference type="PANTHER" id="PTHR43493:SF5">
    <property type="entry name" value="DNA GYRASE SUBUNIT A, CHLOROPLASTIC_MITOCHONDRIAL"/>
    <property type="match status" value="1"/>
</dbReference>
<dbReference type="GO" id="GO:0003918">
    <property type="term" value="F:DNA topoisomerase type II (double strand cut, ATP-hydrolyzing) activity"/>
    <property type="evidence" value="ECO:0007669"/>
    <property type="project" value="UniProtKB-EC"/>
</dbReference>
<dbReference type="EC" id="5.6.2.2" evidence="2"/>
<dbReference type="GO" id="GO:0009330">
    <property type="term" value="C:DNA topoisomerase type II (double strand cut, ATP-hydrolyzing) complex"/>
    <property type="evidence" value="ECO:0007669"/>
    <property type="project" value="TreeGrafter"/>
</dbReference>
<proteinExistence type="inferred from homology"/>
<evidence type="ECO:0000256" key="6">
    <source>
        <dbReference type="SAM" id="MobiDB-lite"/>
    </source>
</evidence>
<sequence length="726" mass="80239">MAKPKQKITHYEENYTDQPITKALQDNYMPYAMSVIVSRAIPEIDGFKPSHRKLLYTMFKMGLLGGDRTKSANVVGSTMKLNPHGDAAIYDTMVRLTRDYDALLTPYVDSKGNFGKVFSRDMAWAAARYTEVKLDAFCAQLFAGIDKNAVDMVDNYDGSMKEPVLLPTTYPNILVNANQGIAVGMASNICSFNLAEVCDTAIAVIENPEHNLLSTLLAPDFTQGAGLVYNADELSAIYETGRGSFRLRAKYELQDGMIVITEIPYTTTVEAIVDKVVELSKTGKLKEVADIRDEVDRTGLKIAIELRRGNDPDKVMQTLFKLTTLEDTFSCNFNVLIDGVPKVMGVREIINVWTTFRLSCLRRTMTFDAETMAKKLHLLEGLKIILLDIDKAVRIVRETEEESEVVPNLMIGFGVDEEQADYIAEIKLRALNREHVISRLKEVDKLAADLAALRSELASEARLVARIVKELKEIKKKYGTPRKTEILYDAQPATELIEEVADYAVTAFITREGYFKKITPASLRMSGEHRLKEGDEIVGAVETTNRAELIVFSSGGFAYKAKLCDFEDGKTSIMGVYLPSKLGFEENESVVGTVVTSDYEGYVNFFFENGKAARTPLSSYATKTNRRKLTGAYSMKSPLVGITSGDGDVVLTSTSGKVLLLSPAAVPPKAARDTAGVQVMRFTARHKLLSATPYLPGALSAPDRHHAKNLPAAGTLPEPARQMELE</sequence>
<dbReference type="SUPFAM" id="SSF101904">
    <property type="entry name" value="GyrA/ParC C-terminal domain-like"/>
    <property type="match status" value="1"/>
</dbReference>
<accession>A0A644ZA58</accession>
<dbReference type="EMBL" id="VSSQ01007072">
    <property type="protein sequence ID" value="MPM34764.1"/>
    <property type="molecule type" value="Genomic_DNA"/>
</dbReference>
<evidence type="ECO:0000256" key="2">
    <source>
        <dbReference type="ARBA" id="ARBA00012895"/>
    </source>
</evidence>
<dbReference type="SUPFAM" id="SSF56719">
    <property type="entry name" value="Type II DNA topoisomerase"/>
    <property type="match status" value="1"/>
</dbReference>
<dbReference type="Pfam" id="PF00521">
    <property type="entry name" value="DNA_topoisoIV"/>
    <property type="match status" value="1"/>
</dbReference>
<dbReference type="InterPro" id="IPR013758">
    <property type="entry name" value="Topo_IIA_A/C_ab"/>
</dbReference>
<dbReference type="SMART" id="SM00434">
    <property type="entry name" value="TOP4c"/>
    <property type="match status" value="1"/>
</dbReference>
<evidence type="ECO:0000259" key="7">
    <source>
        <dbReference type="PROSITE" id="PS52040"/>
    </source>
</evidence>
<name>A0A644ZA58_9ZZZZ</name>
<dbReference type="Pfam" id="PF03989">
    <property type="entry name" value="DNA_gyraseA_C"/>
    <property type="match status" value="2"/>
</dbReference>
<dbReference type="GO" id="GO:0006265">
    <property type="term" value="P:DNA topological change"/>
    <property type="evidence" value="ECO:0007669"/>
    <property type="project" value="InterPro"/>
</dbReference>
<keyword evidence="5 8" id="KW-0413">Isomerase</keyword>
<dbReference type="InterPro" id="IPR035516">
    <property type="entry name" value="Gyrase/topoIV_suA_C"/>
</dbReference>
<evidence type="ECO:0000256" key="4">
    <source>
        <dbReference type="ARBA" id="ARBA00023125"/>
    </source>
</evidence>
<comment type="caution">
    <text evidence="8">The sequence shown here is derived from an EMBL/GenBank/DDBJ whole genome shotgun (WGS) entry which is preliminary data.</text>
</comment>
<feature type="region of interest" description="Disordered" evidence="6">
    <location>
        <begin position="700"/>
        <end position="726"/>
    </location>
</feature>
<reference evidence="8" key="1">
    <citation type="submission" date="2019-08" db="EMBL/GenBank/DDBJ databases">
        <authorList>
            <person name="Kucharzyk K."/>
            <person name="Murdoch R.W."/>
            <person name="Higgins S."/>
            <person name="Loffler F."/>
        </authorList>
    </citation>
    <scope>NUCLEOTIDE SEQUENCE</scope>
</reference>
<evidence type="ECO:0000256" key="5">
    <source>
        <dbReference type="ARBA" id="ARBA00023235"/>
    </source>
</evidence>
<evidence type="ECO:0000256" key="1">
    <source>
        <dbReference type="ARBA" id="ARBA00008263"/>
    </source>
</evidence>
<dbReference type="PROSITE" id="PS52040">
    <property type="entry name" value="TOPO_IIA"/>
    <property type="match status" value="1"/>
</dbReference>